<dbReference type="Pfam" id="PF04879">
    <property type="entry name" value="Molybdop_Fe4S4"/>
    <property type="match status" value="1"/>
</dbReference>
<feature type="domain" description="4Fe-4S ferredoxin-type" evidence="5">
    <location>
        <begin position="45"/>
        <end position="80"/>
    </location>
</feature>
<organism evidence="7 8">
    <name type="scientific">Parazoarcus communis</name>
    <dbReference type="NCBI Taxonomy" id="41977"/>
    <lineage>
        <taxon>Bacteria</taxon>
        <taxon>Pseudomonadati</taxon>
        <taxon>Pseudomonadota</taxon>
        <taxon>Betaproteobacteria</taxon>
        <taxon>Rhodocyclales</taxon>
        <taxon>Zoogloeaceae</taxon>
        <taxon>Parazoarcus</taxon>
    </lineage>
</organism>
<dbReference type="Proteomes" id="UP000244930">
    <property type="component" value="Chromosome"/>
</dbReference>
<name>A0A2U8GLN8_9RHOO</name>
<keyword evidence="4" id="KW-0411">Iron-sulfur</keyword>
<dbReference type="GO" id="GO:0046872">
    <property type="term" value="F:metal ion binding"/>
    <property type="evidence" value="ECO:0007669"/>
    <property type="project" value="UniProtKB-KW"/>
</dbReference>
<dbReference type="PROSITE" id="PS00198">
    <property type="entry name" value="4FE4S_FER_1"/>
    <property type="match status" value="1"/>
</dbReference>
<dbReference type="Gene3D" id="3.30.70.20">
    <property type="match status" value="2"/>
</dbReference>
<dbReference type="KEGG" id="acom:CEW83_03250"/>
<dbReference type="GO" id="GO:0016491">
    <property type="term" value="F:oxidoreductase activity"/>
    <property type="evidence" value="ECO:0007669"/>
    <property type="project" value="InterPro"/>
</dbReference>
<dbReference type="SMART" id="SM00926">
    <property type="entry name" value="Molybdop_Fe4S4"/>
    <property type="match status" value="1"/>
</dbReference>
<dbReference type="InterPro" id="IPR006657">
    <property type="entry name" value="MoPterin_dinucl-bd_dom"/>
</dbReference>
<dbReference type="CDD" id="cd00368">
    <property type="entry name" value="Molybdopterin-Binding"/>
    <property type="match status" value="1"/>
</dbReference>
<reference evidence="7 8" key="1">
    <citation type="submission" date="2017-06" db="EMBL/GenBank/DDBJ databases">
        <title>Azoarcus.</title>
        <authorList>
            <person name="Woo J.-H."/>
            <person name="Kim H.-S."/>
        </authorList>
    </citation>
    <scope>NUCLEOTIDE SEQUENCE [LARGE SCALE GENOMIC DNA]</scope>
    <source>
        <strain evidence="7 8">TSPY31</strain>
    </source>
</reference>
<dbReference type="InterPro" id="IPR017896">
    <property type="entry name" value="4Fe4S_Fe-S-bd"/>
</dbReference>
<evidence type="ECO:0000256" key="3">
    <source>
        <dbReference type="ARBA" id="ARBA00023004"/>
    </source>
</evidence>
<dbReference type="Pfam" id="PF00384">
    <property type="entry name" value="Molybdopterin"/>
    <property type="match status" value="1"/>
</dbReference>
<dbReference type="GO" id="GO:0051536">
    <property type="term" value="F:iron-sulfur cluster binding"/>
    <property type="evidence" value="ECO:0007669"/>
    <property type="project" value="UniProtKB-KW"/>
</dbReference>
<dbReference type="CDD" id="cd00508">
    <property type="entry name" value="MopB_CT_Fdh-Nap-like"/>
    <property type="match status" value="1"/>
</dbReference>
<evidence type="ECO:0000259" key="6">
    <source>
        <dbReference type="PROSITE" id="PS51669"/>
    </source>
</evidence>
<sequence>MARLALSIDLERCTGCRSCEAACKQVNGLGPHEYRNKVMWLGAPEVPALDFLTVTCQQCERPACVRACPVSPKALSRDPVTGVVSVDTSRCTGCGECVLACPYGAMGYDPVDHHAVKCDLCAPRRARGEGPACASVCPTRAITFGERDSLVARAELAGKPVRDHDHFLQGPATLYLDRKQVAGTASPDRLAHARAPALLTDQSTRQRLTAAHTQAPYRLDKSAPADEVKPGGCHICFNGCTLKFHLRDGEVVNILGNDEDPVFQGRICPKSQMTLQLYKHPARLTRPLKRVGERGSGRFEEISWEQALDEIAQRLMAVRTEHGGEALAIHMGTRTGVLNIMGYTRLFSQLWGTPNVLTTEPFCDAGKVVALELTLGSTSVGNIYTEDDIGSARLFVYFGDNQAETRPVNFGMVNDWRLTSGARMVVIDPRLTATASKADEWLAIRPGTDMALALGLIHEIFATGQHDQAFCEDWVQGWRIWRDFVNAQGYSAEWAASITDLDVTTIRTLATAIASADGCMIFASRGVNQHSNSVQTNRVLMFLAAMTGNWGRRGGGYFNVASEPDWVMVPVPEARRAPITRSAVGRSPVAWLDGMRKGSPYPIRALITGNNPAAQWPGGSAVEDALKSLDLLVHVELFRNETSALADYVLPAASGIEKGGISRLAEDRRIVWNDRIIDPPGEARSDHWIWIELGKRFGFEDVLKDEYKNPSVFWDEVFCRATPDLNGVTMARLKSTPYRWVRTPVAHEDDPEQGTLYLEGTTAFGCTDGRRFPTASGKLEFWNEALEERFLAIGLSALPVFYTEAEQLIDLPHLAPHGEKAEMQVSPFFHSRAVVEGAVWTAATSDSPGAKLRAQGFDTELVTGRPTAPHFHSWTHYFWQAQEMWPDLYCQLHPDKASRIGVRDGGRVCVETPRGTIEARAWITPGIRPDAVFVPIGWDRTQPFHPADSVNALTEGALDPVSHQSNLKLHLCRVRAAT</sequence>
<dbReference type="Pfam" id="PF01568">
    <property type="entry name" value="Molydop_binding"/>
    <property type="match status" value="1"/>
</dbReference>
<comment type="similarity">
    <text evidence="1">Belongs to the prokaryotic molybdopterin-containing oxidoreductase family.</text>
</comment>
<dbReference type="EMBL" id="CP022187">
    <property type="protein sequence ID" value="AWI74360.1"/>
    <property type="molecule type" value="Genomic_DNA"/>
</dbReference>
<dbReference type="Gene3D" id="2.40.40.20">
    <property type="match status" value="1"/>
</dbReference>
<evidence type="ECO:0000259" key="5">
    <source>
        <dbReference type="PROSITE" id="PS51379"/>
    </source>
</evidence>
<dbReference type="PROSITE" id="PS51669">
    <property type="entry name" value="4FE4S_MOW_BIS_MGD"/>
    <property type="match status" value="1"/>
</dbReference>
<evidence type="ECO:0000313" key="7">
    <source>
        <dbReference type="EMBL" id="AWI74360.1"/>
    </source>
</evidence>
<dbReference type="Gene3D" id="3.40.50.740">
    <property type="match status" value="1"/>
</dbReference>
<dbReference type="AlphaFoldDB" id="A0A2U8GLN8"/>
<dbReference type="PROSITE" id="PS51379">
    <property type="entry name" value="4FE4S_FER_2"/>
    <property type="match status" value="3"/>
</dbReference>
<dbReference type="GO" id="GO:0043546">
    <property type="term" value="F:molybdopterin cofactor binding"/>
    <property type="evidence" value="ECO:0007669"/>
    <property type="project" value="InterPro"/>
</dbReference>
<dbReference type="InterPro" id="IPR006963">
    <property type="entry name" value="Mopterin_OxRdtase_4Fe-4S_dom"/>
</dbReference>
<dbReference type="SUPFAM" id="SSF50692">
    <property type="entry name" value="ADC-like"/>
    <property type="match status" value="1"/>
</dbReference>
<accession>A0A2U8GLN8</accession>
<evidence type="ECO:0000256" key="4">
    <source>
        <dbReference type="ARBA" id="ARBA00023014"/>
    </source>
</evidence>
<dbReference type="InterPro" id="IPR006656">
    <property type="entry name" value="Mopterin_OxRdtase"/>
</dbReference>
<evidence type="ECO:0000313" key="8">
    <source>
        <dbReference type="Proteomes" id="UP000244930"/>
    </source>
</evidence>
<dbReference type="Pfam" id="PF13247">
    <property type="entry name" value="Fer4_11"/>
    <property type="match status" value="1"/>
</dbReference>
<feature type="domain" description="4Fe-4S Mo/W bis-MGD-type" evidence="6">
    <location>
        <begin position="226"/>
        <end position="282"/>
    </location>
</feature>
<dbReference type="SUPFAM" id="SSF54862">
    <property type="entry name" value="4Fe-4S ferredoxins"/>
    <property type="match status" value="1"/>
</dbReference>
<dbReference type="InterPro" id="IPR050612">
    <property type="entry name" value="Prok_Mopterin_Oxidored"/>
</dbReference>
<keyword evidence="2" id="KW-0479">Metal-binding</keyword>
<dbReference type="CDD" id="cd04410">
    <property type="entry name" value="DMSOR_beta-like"/>
    <property type="match status" value="1"/>
</dbReference>
<proteinExistence type="inferred from homology"/>
<gene>
    <name evidence="7" type="ORF">CEW83_03250</name>
</gene>
<dbReference type="InterPro" id="IPR017900">
    <property type="entry name" value="4Fe4S_Fe_S_CS"/>
</dbReference>
<protein>
    <submittedName>
        <fullName evidence="7">Oxidoreductase</fullName>
    </submittedName>
</protein>
<feature type="domain" description="4Fe-4S ferredoxin-type" evidence="5">
    <location>
        <begin position="82"/>
        <end position="111"/>
    </location>
</feature>
<dbReference type="PANTHER" id="PTHR43742:SF2">
    <property type="entry name" value="ASSIMILATORY NITRATE REDUCTASE CATALYTIC SUBUNIT"/>
    <property type="match status" value="1"/>
</dbReference>
<keyword evidence="8" id="KW-1185">Reference proteome</keyword>
<keyword evidence="3" id="KW-0408">Iron</keyword>
<dbReference type="PANTHER" id="PTHR43742">
    <property type="entry name" value="TRIMETHYLAMINE-N-OXIDE REDUCTASE"/>
    <property type="match status" value="1"/>
</dbReference>
<evidence type="ECO:0000256" key="1">
    <source>
        <dbReference type="ARBA" id="ARBA00010312"/>
    </source>
</evidence>
<dbReference type="SUPFAM" id="SSF53706">
    <property type="entry name" value="Formate dehydrogenase/DMSO reductase, domains 1-3"/>
    <property type="match status" value="1"/>
</dbReference>
<dbReference type="InterPro" id="IPR009010">
    <property type="entry name" value="Asp_de-COase-like_dom_sf"/>
</dbReference>
<dbReference type="Gene3D" id="3.40.228.10">
    <property type="entry name" value="Dimethylsulfoxide Reductase, domain 2"/>
    <property type="match status" value="1"/>
</dbReference>
<dbReference type="Gene3D" id="2.20.25.90">
    <property type="entry name" value="ADC-like domains"/>
    <property type="match status" value="1"/>
</dbReference>
<evidence type="ECO:0000256" key="2">
    <source>
        <dbReference type="ARBA" id="ARBA00022723"/>
    </source>
</evidence>
<feature type="domain" description="4Fe-4S ferredoxin-type" evidence="5">
    <location>
        <begin position="4"/>
        <end position="34"/>
    </location>
</feature>